<protein>
    <recommendedName>
        <fullName evidence="3">DUF3368 domain-containing protein</fullName>
    </recommendedName>
</protein>
<dbReference type="Pfam" id="PF11848">
    <property type="entry name" value="DUF3368"/>
    <property type="match status" value="1"/>
</dbReference>
<organism evidence="1 2">
    <name type="scientific">Caldilinea aerophila (strain DSM 14535 / JCM 11387 / NBRC 104270 / STL-6-O1)</name>
    <dbReference type="NCBI Taxonomy" id="926550"/>
    <lineage>
        <taxon>Bacteria</taxon>
        <taxon>Bacillati</taxon>
        <taxon>Chloroflexota</taxon>
        <taxon>Caldilineae</taxon>
        <taxon>Caldilineales</taxon>
        <taxon>Caldilineaceae</taxon>
        <taxon>Caldilinea</taxon>
    </lineage>
</organism>
<reference evidence="1 2" key="1">
    <citation type="submission" date="2012-02" db="EMBL/GenBank/DDBJ databases">
        <title>Complete genome sequence of Caldilinea aerophila DSM 14535 (= NBRC 102666).</title>
        <authorList>
            <person name="Oguchi A."/>
            <person name="Hosoyama A."/>
            <person name="Sekine M."/>
            <person name="Fukai R."/>
            <person name="Kato Y."/>
            <person name="Nakamura S."/>
            <person name="Hanada S."/>
            <person name="Yamazaki S."/>
            <person name="Fujita N."/>
        </authorList>
    </citation>
    <scope>NUCLEOTIDE SEQUENCE [LARGE SCALE GENOMIC DNA]</scope>
    <source>
        <strain evidence="2">DSM 14535 / JCM 11387 / NBRC 104270 / STL-6-O1</strain>
    </source>
</reference>
<dbReference type="EMBL" id="AP012337">
    <property type="protein sequence ID" value="BAL99705.1"/>
    <property type="molecule type" value="Genomic_DNA"/>
</dbReference>
<evidence type="ECO:0008006" key="3">
    <source>
        <dbReference type="Google" id="ProtNLM"/>
    </source>
</evidence>
<dbReference type="eggNOG" id="COG2405">
    <property type="taxonomic scope" value="Bacteria"/>
</dbReference>
<sequence>MALHPKAIFLTDDAAARLAAKGLGYQVHGSIGILLRAIRRRQRTHSEVLSVLRDLPARSSLYIRPGLLQEIITQLENPVD</sequence>
<proteinExistence type="predicted"/>
<evidence type="ECO:0000313" key="1">
    <source>
        <dbReference type="EMBL" id="BAL99705.1"/>
    </source>
</evidence>
<dbReference type="Proteomes" id="UP000007880">
    <property type="component" value="Chromosome"/>
</dbReference>
<dbReference type="InterPro" id="IPR021799">
    <property type="entry name" value="PIN-like_prokaryotic"/>
</dbReference>
<dbReference type="HOGENOM" id="CLU_2583088_0_0_0"/>
<evidence type="ECO:0000313" key="2">
    <source>
        <dbReference type="Proteomes" id="UP000007880"/>
    </source>
</evidence>
<name>I0I368_CALAS</name>
<keyword evidence="2" id="KW-1185">Reference proteome</keyword>
<accession>I0I368</accession>
<gene>
    <name evidence="1" type="ordered locus">CLDAP_16660</name>
</gene>
<dbReference type="AlphaFoldDB" id="I0I368"/>
<dbReference type="KEGG" id="cap:CLDAP_16660"/>